<reference evidence="2" key="1">
    <citation type="submission" date="2020-08" db="EMBL/GenBank/DDBJ databases">
        <title>Genome sequencing and assembly of the red palm weevil Rhynchophorus ferrugineus.</title>
        <authorList>
            <person name="Dias G.B."/>
            <person name="Bergman C.M."/>
            <person name="Manee M."/>
        </authorList>
    </citation>
    <scope>NUCLEOTIDE SEQUENCE</scope>
    <source>
        <strain evidence="2">AA-2017</strain>
        <tissue evidence="2">Whole larva</tissue>
    </source>
</reference>
<protein>
    <submittedName>
        <fullName evidence="2">Uncharacterized protein</fullName>
    </submittedName>
</protein>
<proteinExistence type="predicted"/>
<comment type="caution">
    <text evidence="2">The sequence shown here is derived from an EMBL/GenBank/DDBJ whole genome shotgun (WGS) entry which is preliminary data.</text>
</comment>
<keyword evidence="3" id="KW-1185">Reference proteome</keyword>
<evidence type="ECO:0000313" key="2">
    <source>
        <dbReference type="EMBL" id="KAF7281399.1"/>
    </source>
</evidence>
<organism evidence="2 3">
    <name type="scientific">Rhynchophorus ferrugineus</name>
    <name type="common">Red palm weevil</name>
    <name type="synonym">Curculio ferrugineus</name>
    <dbReference type="NCBI Taxonomy" id="354439"/>
    <lineage>
        <taxon>Eukaryota</taxon>
        <taxon>Metazoa</taxon>
        <taxon>Ecdysozoa</taxon>
        <taxon>Arthropoda</taxon>
        <taxon>Hexapoda</taxon>
        <taxon>Insecta</taxon>
        <taxon>Pterygota</taxon>
        <taxon>Neoptera</taxon>
        <taxon>Endopterygota</taxon>
        <taxon>Coleoptera</taxon>
        <taxon>Polyphaga</taxon>
        <taxon>Cucujiformia</taxon>
        <taxon>Curculionidae</taxon>
        <taxon>Dryophthorinae</taxon>
        <taxon>Rhynchophorus</taxon>
    </lineage>
</organism>
<accession>A0A834MK69</accession>
<gene>
    <name evidence="2" type="ORF">GWI33_004781</name>
</gene>
<feature type="region of interest" description="Disordered" evidence="1">
    <location>
        <begin position="14"/>
        <end position="39"/>
    </location>
</feature>
<evidence type="ECO:0000313" key="3">
    <source>
        <dbReference type="Proteomes" id="UP000625711"/>
    </source>
</evidence>
<name>A0A834MK69_RHYFE</name>
<evidence type="ECO:0000256" key="1">
    <source>
        <dbReference type="SAM" id="MobiDB-lite"/>
    </source>
</evidence>
<dbReference type="Proteomes" id="UP000625711">
    <property type="component" value="Unassembled WGS sequence"/>
</dbReference>
<dbReference type="AlphaFoldDB" id="A0A834MK69"/>
<dbReference type="EMBL" id="JAACXV010000242">
    <property type="protein sequence ID" value="KAF7281399.1"/>
    <property type="molecule type" value="Genomic_DNA"/>
</dbReference>
<sequence>MEINGARKFYRSCSTRSTTKPVVNLPKSSYSSPTPPPHRSPLWEGVAGFQESFDSVRVGSPKLSLSSPTETERCLVDYNKGRGLLREVKKVELFEQNRQLNIDKKFKWEAEEILFQY</sequence>